<name>A0ABP0J5M3_9DINO</name>
<dbReference type="EMBL" id="CAXAMM010006025">
    <property type="protein sequence ID" value="CAK9009588.1"/>
    <property type="molecule type" value="Genomic_DNA"/>
</dbReference>
<evidence type="ECO:0000313" key="2">
    <source>
        <dbReference type="EMBL" id="CAK9009588.1"/>
    </source>
</evidence>
<comment type="caution">
    <text evidence="2">The sequence shown here is derived from an EMBL/GenBank/DDBJ whole genome shotgun (WGS) entry which is preliminary data.</text>
</comment>
<keyword evidence="3" id="KW-1185">Reference proteome</keyword>
<organism evidence="2 3">
    <name type="scientific">Durusdinium trenchii</name>
    <dbReference type="NCBI Taxonomy" id="1381693"/>
    <lineage>
        <taxon>Eukaryota</taxon>
        <taxon>Sar</taxon>
        <taxon>Alveolata</taxon>
        <taxon>Dinophyceae</taxon>
        <taxon>Suessiales</taxon>
        <taxon>Symbiodiniaceae</taxon>
        <taxon>Durusdinium</taxon>
    </lineage>
</organism>
<reference evidence="2 3" key="1">
    <citation type="submission" date="2024-02" db="EMBL/GenBank/DDBJ databases">
        <authorList>
            <person name="Chen Y."/>
            <person name="Shah S."/>
            <person name="Dougan E. K."/>
            <person name="Thang M."/>
            <person name="Chan C."/>
        </authorList>
    </citation>
    <scope>NUCLEOTIDE SEQUENCE [LARGE SCALE GENOMIC DNA]</scope>
</reference>
<sequence length="106" mass="11564">MGDRFISEELGCKQCAVKFQGVWPLISTGCFGARVWPTWRSRIWRFTAPGPTAEVLRLNEGLTIRSGFGAKEIGGDEHDTSTGRLGPSRRSVVWSASRSGIVVPGN</sequence>
<protein>
    <submittedName>
        <fullName evidence="2">Uncharacterized protein</fullName>
    </submittedName>
</protein>
<dbReference type="PROSITE" id="PS51257">
    <property type="entry name" value="PROKAR_LIPOPROTEIN"/>
    <property type="match status" value="1"/>
</dbReference>
<gene>
    <name evidence="2" type="ORF">SCF082_LOCUS10341</name>
</gene>
<proteinExistence type="predicted"/>
<dbReference type="Proteomes" id="UP001642464">
    <property type="component" value="Unassembled WGS sequence"/>
</dbReference>
<evidence type="ECO:0000256" key="1">
    <source>
        <dbReference type="SAM" id="MobiDB-lite"/>
    </source>
</evidence>
<accession>A0ABP0J5M3</accession>
<feature type="region of interest" description="Disordered" evidence="1">
    <location>
        <begin position="70"/>
        <end position="89"/>
    </location>
</feature>
<evidence type="ECO:0000313" key="3">
    <source>
        <dbReference type="Proteomes" id="UP001642464"/>
    </source>
</evidence>